<dbReference type="InterPro" id="IPR001965">
    <property type="entry name" value="Znf_PHD"/>
</dbReference>
<dbReference type="InterPro" id="IPR013083">
    <property type="entry name" value="Znf_RING/FYVE/PHD"/>
</dbReference>
<feature type="region of interest" description="Disordered" evidence="4">
    <location>
        <begin position="349"/>
        <end position="375"/>
    </location>
</feature>
<keyword evidence="3" id="KW-0862">Zinc</keyword>
<sequence length="1796" mass="204908">MEIARRRSDRVKGKKVMFTPCKTVSNTATKNKKSNSNSSINEKTVDYELNKRKAVSKKLDAAERLYTVKTEISPGNLVLIFSAAAYEEFKVITQSVVNNTGLQINKTETKDKLGAIVSESLAIHNGSTKLFVLNFFNTTTKVLLNGNQSYIKEFITTALGDILCILDRNSKFSLINNQIREYCKMFLDNTQQSNLDTASKDEQGVQILSKKSMVSSKQQTVGTCSNIKSKTIQSDILCPTCKKVCGNDSKAVECDICNVWVHYSCEKLGLSDIHVIENDLTAEYICISCKQLRALQADCVAGGSISDNSNDSNKGEEMPRSSLSSADINPMARGSVVSGVTIIHKDNRLFSNNNSTNDEDINKDNSRSDSSYSSVQMGSNILKEEIISLKLEITHKDKGIKQKDSQIYKLQTEVSTQKKELAASRAYAIKLENDIRDLEHSLLIQKQKQSSSVNADFNRQSPFSDNSNKSESENLKSWFLEQRMRQMELEICKQDNKISNLSDKLLDLRFDNNNQSTRSRQRQNRGRQNNANKYSRNERSQFDRHSENKHCKFQNDFADFSGGMSFRHDESQPNSLHIDTSGSENETNSVGEIKMSNTSKEKISREIGANIYTPKKANETSTAEVPTSSTGKVALHTERQFNDAHNGSIHKNVGKDIHVQEPHDNEISIDSVLNILSFNIEGFLSNNMYLSMLEKRADIIMLQEHWLHNREKQVLEEFLTDFLCLVKCFDDDKTNDPTERRRGHAGVAICVNKKLQNLVELLPDGCNRVIAIRLNIKQPLVLICVYMPTRGGNITIEDFKTVLDELSEMIEKYLPTSDIIIGGDMNASLHRNERKIPRDIVFDEFLKSNGLSIPSTCKKQSTFFHFNNRDESQIDYFVETSAMVKKYLSFNREFQNLSTHDPIMISINCCIERMDISTSDPRPLRIKWDKIDKQKYENLLQERLTEFSDVAVVETAENIENILTKFSDIIVTTAESLCPKRKKKFKRKRDWTPEMTEIVKEGKFYYWKWKNEGNKDNKSSINYIRMKVQKKKLRSAQRRLAAEKRENTYTKIMELNENNDKQFFALVNKQRNARSSTTSILKVNNRLYNNSASILGAWAEYFEDLASPSVQDRFDSKFSICTREPIQEVTEYELNKCILSFKNGKAPDVDKFTIEHLKYGGQTVVNILTKLINLIFKTVAVPNNLKIGIGCPLFKNGGKPKEDPNSYRRITITSAIGKTIEKLHLSRNKSSIKNQQSRLQKGFTEGESPTVAGLVVTELRIEAKEKRLPIYIGLTDAKKAFDIVWHAGLFREMHKMNISGDNWLLFRAWYEDLTTKVKWEGNYSRGFKEKQGVRQGGVWSPTAYKVFINSLLKIYEENKIGSYIGSIYCGAPTVADDVTLIANDPYELQTMINIQMDHANKFRYSISEQKSCVLKIGDKSEHSWYMNDQKLNTPINATHLGIKRDINSKFGVKEVVPDRIQTAHKTVYALMGAGLYGLNGINPKVSVHMIKCFVIPRLLYGLDIIRLTKTDIAKLSVYYIQLLKQIQHLPSRTANSAVLVLTGQLPIESEIHKKMLSLFRNIADNHGSVERSIAQRQLALKTRDSESWFIQIIKLTEMYELPSPIEVLDLVPEKHIWKKLVYNAVNDYWKNILILEARTKVSMKMLNVDNFKVGVVHNIWESSGSELLSVKRACVKAKIISGTYTLQADRAKFNGNRTSSLCPLCFKQSEDLMHFLIKCNSLEGVRRKFIMLLRNLLNDKINALLVDDLFNFEDNLLQLIVDCTKFQFLKQLWTTIERLSSSLCFGLHQKRTSLLL</sequence>
<comment type="caution">
    <text evidence="6">The sequence shown here is derived from an EMBL/GenBank/DDBJ whole genome shotgun (WGS) entry which is preliminary data.</text>
</comment>
<feature type="region of interest" description="Disordered" evidence="4">
    <location>
        <begin position="306"/>
        <end position="328"/>
    </location>
</feature>
<proteinExistence type="predicted"/>
<dbReference type="Proteomes" id="UP000683360">
    <property type="component" value="Unassembled WGS sequence"/>
</dbReference>
<evidence type="ECO:0000259" key="5">
    <source>
        <dbReference type="PROSITE" id="PS50878"/>
    </source>
</evidence>
<gene>
    <name evidence="6" type="ORF">MEDL_21661</name>
</gene>
<dbReference type="CDD" id="cd15489">
    <property type="entry name" value="PHD_SF"/>
    <property type="match status" value="1"/>
</dbReference>
<dbReference type="SUPFAM" id="SSF57903">
    <property type="entry name" value="FYVE/PHD zinc finger"/>
    <property type="match status" value="1"/>
</dbReference>
<feature type="region of interest" description="Disordered" evidence="4">
    <location>
        <begin position="447"/>
        <end position="471"/>
    </location>
</feature>
<feature type="compositionally biased region" description="Basic and acidic residues" evidence="4">
    <location>
        <begin position="535"/>
        <end position="549"/>
    </location>
</feature>
<organism evidence="6 7">
    <name type="scientific">Mytilus edulis</name>
    <name type="common">Blue mussel</name>
    <dbReference type="NCBI Taxonomy" id="6550"/>
    <lineage>
        <taxon>Eukaryota</taxon>
        <taxon>Metazoa</taxon>
        <taxon>Spiralia</taxon>
        <taxon>Lophotrochozoa</taxon>
        <taxon>Mollusca</taxon>
        <taxon>Bivalvia</taxon>
        <taxon>Autobranchia</taxon>
        <taxon>Pteriomorphia</taxon>
        <taxon>Mytilida</taxon>
        <taxon>Mytiloidea</taxon>
        <taxon>Mytilidae</taxon>
        <taxon>Mytilinae</taxon>
        <taxon>Mytilus</taxon>
    </lineage>
</organism>
<keyword evidence="7" id="KW-1185">Reference proteome</keyword>
<dbReference type="InterPro" id="IPR011011">
    <property type="entry name" value="Znf_FYVE_PHD"/>
</dbReference>
<name>A0A8S3RDM6_MYTED</name>
<evidence type="ECO:0000256" key="1">
    <source>
        <dbReference type="ARBA" id="ARBA00022723"/>
    </source>
</evidence>
<evidence type="ECO:0000313" key="7">
    <source>
        <dbReference type="Proteomes" id="UP000683360"/>
    </source>
</evidence>
<dbReference type="Gene3D" id="3.60.10.10">
    <property type="entry name" value="Endonuclease/exonuclease/phosphatase"/>
    <property type="match status" value="1"/>
</dbReference>
<evidence type="ECO:0000313" key="6">
    <source>
        <dbReference type="EMBL" id="CAG2207465.1"/>
    </source>
</evidence>
<feature type="compositionally biased region" description="Polar residues" evidence="4">
    <location>
        <begin position="572"/>
        <end position="589"/>
    </location>
</feature>
<dbReference type="PROSITE" id="PS50878">
    <property type="entry name" value="RT_POL"/>
    <property type="match status" value="1"/>
</dbReference>
<feature type="compositionally biased region" description="Polar residues" evidence="4">
    <location>
        <begin position="453"/>
        <end position="463"/>
    </location>
</feature>
<dbReference type="SMART" id="SM00249">
    <property type="entry name" value="PHD"/>
    <property type="match status" value="1"/>
</dbReference>
<feature type="region of interest" description="Disordered" evidence="4">
    <location>
        <begin position="565"/>
        <end position="589"/>
    </location>
</feature>
<keyword evidence="2" id="KW-0863">Zinc-finger</keyword>
<dbReference type="Pfam" id="PF00078">
    <property type="entry name" value="RVT_1"/>
    <property type="match status" value="1"/>
</dbReference>
<feature type="domain" description="Reverse transcriptase" evidence="5">
    <location>
        <begin position="1174"/>
        <end position="1429"/>
    </location>
</feature>
<dbReference type="PANTHER" id="PTHR19446">
    <property type="entry name" value="REVERSE TRANSCRIPTASES"/>
    <property type="match status" value="1"/>
</dbReference>
<dbReference type="SUPFAM" id="SSF56219">
    <property type="entry name" value="DNase I-like"/>
    <property type="match status" value="1"/>
</dbReference>
<dbReference type="EMBL" id="CAJPWZ010001076">
    <property type="protein sequence ID" value="CAG2207465.1"/>
    <property type="molecule type" value="Genomic_DNA"/>
</dbReference>
<dbReference type="InterPro" id="IPR000477">
    <property type="entry name" value="RT_dom"/>
</dbReference>
<feature type="region of interest" description="Disordered" evidence="4">
    <location>
        <begin position="510"/>
        <end position="549"/>
    </location>
</feature>
<reference evidence="6" key="1">
    <citation type="submission" date="2021-03" db="EMBL/GenBank/DDBJ databases">
        <authorList>
            <person name="Bekaert M."/>
        </authorList>
    </citation>
    <scope>NUCLEOTIDE SEQUENCE</scope>
</reference>
<protein>
    <recommendedName>
        <fullName evidence="5">Reverse transcriptase domain-containing protein</fullName>
    </recommendedName>
</protein>
<evidence type="ECO:0000256" key="3">
    <source>
        <dbReference type="ARBA" id="ARBA00022833"/>
    </source>
</evidence>
<dbReference type="InterPro" id="IPR036691">
    <property type="entry name" value="Endo/exonu/phosph_ase_sf"/>
</dbReference>
<evidence type="ECO:0000256" key="4">
    <source>
        <dbReference type="SAM" id="MobiDB-lite"/>
    </source>
</evidence>
<keyword evidence="1" id="KW-0479">Metal-binding</keyword>
<evidence type="ECO:0000256" key="2">
    <source>
        <dbReference type="ARBA" id="ARBA00022771"/>
    </source>
</evidence>
<dbReference type="GO" id="GO:0008270">
    <property type="term" value="F:zinc ion binding"/>
    <property type="evidence" value="ECO:0007669"/>
    <property type="project" value="UniProtKB-KW"/>
</dbReference>
<dbReference type="OrthoDB" id="425681at2759"/>
<dbReference type="Gene3D" id="3.30.40.10">
    <property type="entry name" value="Zinc/RING finger domain, C3HC4 (zinc finger)"/>
    <property type="match status" value="1"/>
</dbReference>
<accession>A0A8S3RDM6</accession>